<evidence type="ECO:0000256" key="8">
    <source>
        <dbReference type="ARBA" id="ARBA00022989"/>
    </source>
</evidence>
<evidence type="ECO:0000256" key="5">
    <source>
        <dbReference type="ARBA" id="ARBA00022547"/>
    </source>
</evidence>
<evidence type="ECO:0000256" key="13">
    <source>
        <dbReference type="SAM" id="Phobius"/>
    </source>
</evidence>
<dbReference type="InterPro" id="IPR001421">
    <property type="entry name" value="ATP8_metazoa"/>
</dbReference>
<comment type="similarity">
    <text evidence="2 12">Belongs to the ATPase protein 8 family.</text>
</comment>
<evidence type="ECO:0000256" key="9">
    <source>
        <dbReference type="ARBA" id="ARBA00023065"/>
    </source>
</evidence>
<keyword evidence="7 12" id="KW-0375">Hydrogen ion transport</keyword>
<keyword evidence="8 13" id="KW-1133">Transmembrane helix</keyword>
<evidence type="ECO:0000256" key="3">
    <source>
        <dbReference type="ARBA" id="ARBA00011291"/>
    </source>
</evidence>
<geneLocation type="mitochondrion" evidence="14"/>
<evidence type="ECO:0000256" key="6">
    <source>
        <dbReference type="ARBA" id="ARBA00022692"/>
    </source>
</evidence>
<gene>
    <name evidence="14" type="primary">ATP8</name>
</gene>
<dbReference type="AlphaFoldDB" id="A0A514LQ53"/>
<keyword evidence="11 13" id="KW-0472">Membrane</keyword>
<dbReference type="GO" id="GO:0015078">
    <property type="term" value="F:proton transmembrane transporter activity"/>
    <property type="evidence" value="ECO:0007669"/>
    <property type="project" value="InterPro"/>
</dbReference>
<comment type="subcellular location">
    <subcellularLocation>
        <location evidence="1 12">Mitochondrion membrane</location>
        <topology evidence="1 12">Single-pass membrane protein</topology>
    </subcellularLocation>
</comment>
<dbReference type="Pfam" id="PF00895">
    <property type="entry name" value="ATP-synt_8"/>
    <property type="match status" value="1"/>
</dbReference>
<dbReference type="GO" id="GO:0015986">
    <property type="term" value="P:proton motive force-driven ATP synthesis"/>
    <property type="evidence" value="ECO:0007669"/>
    <property type="project" value="InterPro"/>
</dbReference>
<sequence length="53" mass="6815">MPQMAPIWWFTLFSLFILTYYSLMMFMYFYKNYQLNKKTIQKNMNIKNIDWKW</sequence>
<evidence type="ECO:0000256" key="4">
    <source>
        <dbReference type="ARBA" id="ARBA00022448"/>
    </source>
</evidence>
<reference evidence="14" key="1">
    <citation type="journal article" date="2019" name="Methods Ecol Evol">
        <title>Cost efficient high throughput capture of museum arthropod specimen DNA using PCR generated baits.</title>
        <authorList>
            <person name="Knyshov A."/>
            <person name="Gordon E.R.L."/>
            <person name="Weirauch C."/>
        </authorList>
    </citation>
    <scope>NUCLEOTIDE SEQUENCE</scope>
</reference>
<dbReference type="GO" id="GO:0045259">
    <property type="term" value="C:proton-transporting ATP synthase complex"/>
    <property type="evidence" value="ECO:0007669"/>
    <property type="project" value="UniProtKB-KW"/>
</dbReference>
<keyword evidence="5 12" id="KW-0138">CF(0)</keyword>
<organism evidence="14">
    <name type="scientific">Rubellomiris bispinosus</name>
    <dbReference type="NCBI Taxonomy" id="2127015"/>
    <lineage>
        <taxon>Eukaryota</taxon>
        <taxon>Metazoa</taxon>
        <taxon>Ecdysozoa</taxon>
        <taxon>Arthropoda</taxon>
        <taxon>Hexapoda</taxon>
        <taxon>Insecta</taxon>
        <taxon>Pterygota</taxon>
        <taxon>Neoptera</taxon>
        <taxon>Paraneoptera</taxon>
        <taxon>Hemiptera</taxon>
        <taxon>Heteroptera</taxon>
        <taxon>Panheteroptera</taxon>
        <taxon>Cimicomorpha</taxon>
        <taxon>Miridae</taxon>
        <taxon>Phylini</taxon>
        <taxon>Rubellomiris</taxon>
    </lineage>
</organism>
<evidence type="ECO:0000256" key="11">
    <source>
        <dbReference type="ARBA" id="ARBA00023136"/>
    </source>
</evidence>
<dbReference type="GO" id="GO:0031966">
    <property type="term" value="C:mitochondrial membrane"/>
    <property type="evidence" value="ECO:0007669"/>
    <property type="project" value="UniProtKB-SubCell"/>
</dbReference>
<feature type="transmembrane region" description="Helical" evidence="13">
    <location>
        <begin position="6"/>
        <end position="30"/>
    </location>
</feature>
<comment type="subunit">
    <text evidence="3">F-type ATPases have 2 components, CF(1) - the catalytic core - and CF(0) - the membrane proton channel.</text>
</comment>
<keyword evidence="4 12" id="KW-0813">Transport</keyword>
<keyword evidence="6 12" id="KW-0812">Transmembrane</keyword>
<evidence type="ECO:0000313" key="14">
    <source>
        <dbReference type="EMBL" id="QDI93755.1"/>
    </source>
</evidence>
<proteinExistence type="inferred from homology"/>
<evidence type="ECO:0000256" key="12">
    <source>
        <dbReference type="RuleBase" id="RU003661"/>
    </source>
</evidence>
<evidence type="ECO:0000256" key="10">
    <source>
        <dbReference type="ARBA" id="ARBA00023128"/>
    </source>
</evidence>
<protein>
    <recommendedName>
        <fullName evidence="12">ATP synthase complex subunit 8</fullName>
    </recommendedName>
</protein>
<accession>A0A514LQ53</accession>
<evidence type="ECO:0000256" key="1">
    <source>
        <dbReference type="ARBA" id="ARBA00004304"/>
    </source>
</evidence>
<name>A0A514LQ53_9HEMI</name>
<keyword evidence="9 12" id="KW-0406">Ion transport</keyword>
<dbReference type="EMBL" id="MK393976">
    <property type="protein sequence ID" value="QDI93755.1"/>
    <property type="molecule type" value="Genomic_DNA"/>
</dbReference>
<keyword evidence="10 12" id="KW-0496">Mitochondrion</keyword>
<evidence type="ECO:0000256" key="7">
    <source>
        <dbReference type="ARBA" id="ARBA00022781"/>
    </source>
</evidence>
<evidence type="ECO:0000256" key="2">
    <source>
        <dbReference type="ARBA" id="ARBA00008892"/>
    </source>
</evidence>